<proteinExistence type="predicted"/>
<comment type="caution">
    <text evidence="1">The sequence shown here is derived from an EMBL/GenBank/DDBJ whole genome shotgun (WGS) entry which is preliminary data.</text>
</comment>
<evidence type="ECO:0000313" key="2">
    <source>
        <dbReference type="Proteomes" id="UP000288052"/>
    </source>
</evidence>
<evidence type="ECO:0000313" key="1">
    <source>
        <dbReference type="EMBL" id="RSX49096.1"/>
    </source>
</evidence>
<name>A0A430F8B0_9BIFI</name>
<protein>
    <submittedName>
        <fullName evidence="1">Uncharacterized protein</fullName>
    </submittedName>
</protein>
<dbReference type="EMBL" id="QXGI01000002">
    <property type="protein sequence ID" value="RSX49096.1"/>
    <property type="molecule type" value="Genomic_DNA"/>
</dbReference>
<gene>
    <name evidence="1" type="ORF">D2E22_0516</name>
</gene>
<organism evidence="1 2">
    <name type="scientific">Bifidobacterium castoris</name>
    <dbReference type="NCBI Taxonomy" id="2306972"/>
    <lineage>
        <taxon>Bacteria</taxon>
        <taxon>Bacillati</taxon>
        <taxon>Actinomycetota</taxon>
        <taxon>Actinomycetes</taxon>
        <taxon>Bifidobacteriales</taxon>
        <taxon>Bifidobacteriaceae</taxon>
        <taxon>Bifidobacterium</taxon>
    </lineage>
</organism>
<reference evidence="1 2" key="1">
    <citation type="submission" date="2018-09" db="EMBL/GenBank/DDBJ databases">
        <title>Characterization of the phylogenetic diversity of five novel species belonging to the genus Bifidobacterium.</title>
        <authorList>
            <person name="Lugli G.A."/>
            <person name="Duranti S."/>
            <person name="Milani C."/>
        </authorList>
    </citation>
    <scope>NUCLEOTIDE SEQUENCE [LARGE SCALE GENOMIC DNA]</scope>
    <source>
        <strain evidence="1 2">2020B</strain>
    </source>
</reference>
<accession>A0A430F8B0</accession>
<dbReference type="Proteomes" id="UP000288052">
    <property type="component" value="Unassembled WGS sequence"/>
</dbReference>
<keyword evidence="2" id="KW-1185">Reference proteome</keyword>
<dbReference type="AlphaFoldDB" id="A0A430F8B0"/>
<sequence length="147" mass="17271">MIRQFLFDGLNRLDLMRTRIIGGTRTSSRSGLKRTPVKISAPHRVEIQTNYISIRMIIYIILKCLGNRWRSIRNHKMPIVVVHQSVHEECGHITLRQFLLRITLRLNSPIRTILVQCDKIDAHICMPTAQFFRRIIPHPHFSEAFHP</sequence>